<feature type="compositionally biased region" description="Low complexity" evidence="1">
    <location>
        <begin position="341"/>
        <end position="353"/>
    </location>
</feature>
<evidence type="ECO:0000313" key="3">
    <source>
        <dbReference type="Proteomes" id="UP000198211"/>
    </source>
</evidence>
<proteinExistence type="predicted"/>
<feature type="region of interest" description="Disordered" evidence="1">
    <location>
        <begin position="283"/>
        <end position="353"/>
    </location>
</feature>
<dbReference type="Proteomes" id="UP000198211">
    <property type="component" value="Unassembled WGS sequence"/>
</dbReference>
<evidence type="ECO:0000313" key="2">
    <source>
        <dbReference type="EMBL" id="OWZ03044.1"/>
    </source>
</evidence>
<dbReference type="OrthoDB" id="115434at2759"/>
<reference evidence="3" key="1">
    <citation type="submission" date="2017-03" db="EMBL/GenBank/DDBJ databases">
        <title>Phytopthora megakarya and P. palmivora, two closely related causual agents of cacao black pod achieved similar genome size and gene model numbers by different mechanisms.</title>
        <authorList>
            <person name="Ali S."/>
            <person name="Shao J."/>
            <person name="Larry D.J."/>
            <person name="Kronmiller B."/>
            <person name="Shen D."/>
            <person name="Strem M.D."/>
            <person name="Melnick R.L."/>
            <person name="Guiltinan M.J."/>
            <person name="Tyler B.M."/>
            <person name="Meinhardt L.W."/>
            <person name="Bailey B.A."/>
        </authorList>
    </citation>
    <scope>NUCLEOTIDE SEQUENCE [LARGE SCALE GENOMIC DNA]</scope>
    <source>
        <strain evidence="3">zdho120</strain>
    </source>
</reference>
<evidence type="ECO:0000256" key="1">
    <source>
        <dbReference type="SAM" id="MobiDB-lite"/>
    </source>
</evidence>
<protein>
    <submittedName>
        <fullName evidence="2">Uncharacterized protein</fullName>
    </submittedName>
</protein>
<name>A0A225VD55_9STRA</name>
<feature type="region of interest" description="Disordered" evidence="1">
    <location>
        <begin position="1"/>
        <end position="49"/>
    </location>
</feature>
<gene>
    <name evidence="2" type="ORF">PHMEG_00025293</name>
</gene>
<keyword evidence="3" id="KW-1185">Reference proteome</keyword>
<dbReference type="EMBL" id="NBNE01005763">
    <property type="protein sequence ID" value="OWZ03044.1"/>
    <property type="molecule type" value="Genomic_DNA"/>
</dbReference>
<sequence>MQVERPLSTVQEEAASEVSTALTERSPLEVPLARPTSESGTPRSPVTIDAHDEDMAPAQAEDVNQAGVPMTEVQAKFYVASQCQRWKEAPAGWAVPPRIRYDWQFGKPDSQAHYWATLQTSKYLEQRMSVESQGELRVCRNTFGLELDLIGIMIPGESLSPIKCVATIQTLLAESGFGFQDVITVWSEALISKIHPDLIQLVCDDLQRFLSVELPELRQLISEATRRLLSGVEPDVLMTVSDGQTSKSVVVVDGYPEDQDGDAYITTQEAQLLGHTFARQVTASGLQRAPSSQSSVGEPEPKRPQRQPPRPNMSSIPSASTLQSYSSSDVTARGVRREVPSTSSMRSSSEFSSGIFTKRDVRKPSITRQRVRFARMVLWNRSWNPYAIHTCDAASDDCSRNLWNHSD</sequence>
<feature type="compositionally biased region" description="Polar residues" evidence="1">
    <location>
        <begin position="312"/>
        <end position="330"/>
    </location>
</feature>
<feature type="compositionally biased region" description="Polar residues" evidence="1">
    <location>
        <begin position="283"/>
        <end position="296"/>
    </location>
</feature>
<dbReference type="AlphaFoldDB" id="A0A225VD55"/>
<organism evidence="2 3">
    <name type="scientific">Phytophthora megakarya</name>
    <dbReference type="NCBI Taxonomy" id="4795"/>
    <lineage>
        <taxon>Eukaryota</taxon>
        <taxon>Sar</taxon>
        <taxon>Stramenopiles</taxon>
        <taxon>Oomycota</taxon>
        <taxon>Peronosporomycetes</taxon>
        <taxon>Peronosporales</taxon>
        <taxon>Peronosporaceae</taxon>
        <taxon>Phytophthora</taxon>
    </lineage>
</organism>
<comment type="caution">
    <text evidence="2">The sequence shown here is derived from an EMBL/GenBank/DDBJ whole genome shotgun (WGS) entry which is preliminary data.</text>
</comment>
<accession>A0A225VD55</accession>